<dbReference type="GO" id="GO:0003676">
    <property type="term" value="F:nucleic acid binding"/>
    <property type="evidence" value="ECO:0007669"/>
    <property type="project" value="InterPro"/>
</dbReference>
<organism evidence="1 2">
    <name type="scientific">Nocardioides luti</name>
    <dbReference type="NCBI Taxonomy" id="2761101"/>
    <lineage>
        <taxon>Bacteria</taxon>
        <taxon>Bacillati</taxon>
        <taxon>Actinomycetota</taxon>
        <taxon>Actinomycetes</taxon>
        <taxon>Propionibacteriales</taxon>
        <taxon>Nocardioidaceae</taxon>
        <taxon>Nocardioides</taxon>
    </lineage>
</organism>
<dbReference type="RefSeq" id="WP_185251562.1">
    <property type="nucleotide sequence ID" value="NZ_JACKXE010000001.1"/>
</dbReference>
<reference evidence="1 2" key="1">
    <citation type="submission" date="2020-08" db="EMBL/GenBank/DDBJ databases">
        <authorList>
            <person name="Seo M.-J."/>
        </authorList>
    </citation>
    <scope>NUCLEOTIDE SEQUENCE [LARGE SCALE GENOMIC DNA]</scope>
    <source>
        <strain evidence="1 2">KIGAM211</strain>
    </source>
</reference>
<accession>A0A7X0RDK2</accession>
<gene>
    <name evidence="1" type="ORF">H5V45_02925</name>
</gene>
<dbReference type="Proteomes" id="UP000523955">
    <property type="component" value="Unassembled WGS sequence"/>
</dbReference>
<name>A0A7X0RDK2_9ACTN</name>
<dbReference type="EMBL" id="JACKXE010000001">
    <property type="protein sequence ID" value="MBB6626267.1"/>
    <property type="molecule type" value="Genomic_DNA"/>
</dbReference>
<evidence type="ECO:0000313" key="2">
    <source>
        <dbReference type="Proteomes" id="UP000523955"/>
    </source>
</evidence>
<dbReference type="InterPro" id="IPR011856">
    <property type="entry name" value="tRNA_endonuc-like_dom_sf"/>
</dbReference>
<comment type="caution">
    <text evidence="1">The sequence shown here is derived from an EMBL/GenBank/DDBJ whole genome shotgun (WGS) entry which is preliminary data.</text>
</comment>
<dbReference type="Gene3D" id="3.40.1350.10">
    <property type="match status" value="1"/>
</dbReference>
<sequence length="139" mass="15072">MAMQMQPEVPKPSEVTVKASMARLTFGKLTEAWKGEATDFTPLLAAQLDALGDAINVDLTSLGESEVPTTGGRRIDIVAQDDGGSEFVVENQYGRADHDHLTRGLAYAVAREARGLVVVAEQHRDEFRAVAQYLNDLAT</sequence>
<dbReference type="AlphaFoldDB" id="A0A7X0RDK2"/>
<proteinExistence type="predicted"/>
<evidence type="ECO:0008006" key="3">
    <source>
        <dbReference type="Google" id="ProtNLM"/>
    </source>
</evidence>
<keyword evidence="2" id="KW-1185">Reference proteome</keyword>
<evidence type="ECO:0000313" key="1">
    <source>
        <dbReference type="EMBL" id="MBB6626267.1"/>
    </source>
</evidence>
<protein>
    <recommendedName>
        <fullName evidence="3">DUF4268 domain-containing protein</fullName>
    </recommendedName>
</protein>